<dbReference type="Gene3D" id="1.10.10.60">
    <property type="entry name" value="Homeodomain-like"/>
    <property type="match status" value="1"/>
</dbReference>
<dbReference type="SUPFAM" id="SSF46689">
    <property type="entry name" value="Homeodomain-like"/>
    <property type="match status" value="1"/>
</dbReference>
<evidence type="ECO:0000259" key="4">
    <source>
        <dbReference type="PROSITE" id="PS01124"/>
    </source>
</evidence>
<organism evidence="5 6">
    <name type="scientific">Flagellimonas oceani</name>
    <dbReference type="NCBI Taxonomy" id="2698672"/>
    <lineage>
        <taxon>Bacteria</taxon>
        <taxon>Pseudomonadati</taxon>
        <taxon>Bacteroidota</taxon>
        <taxon>Flavobacteriia</taxon>
        <taxon>Flavobacteriales</taxon>
        <taxon>Flavobacteriaceae</taxon>
        <taxon>Flagellimonas</taxon>
    </lineage>
</organism>
<keyword evidence="3" id="KW-0804">Transcription</keyword>
<evidence type="ECO:0000313" key="6">
    <source>
        <dbReference type="Proteomes" id="UP000502928"/>
    </source>
</evidence>
<dbReference type="Proteomes" id="UP000502928">
    <property type="component" value="Chromosome"/>
</dbReference>
<dbReference type="InterPro" id="IPR018060">
    <property type="entry name" value="HTH_AraC"/>
</dbReference>
<evidence type="ECO:0000256" key="3">
    <source>
        <dbReference type="ARBA" id="ARBA00023163"/>
    </source>
</evidence>
<dbReference type="InterPro" id="IPR009057">
    <property type="entry name" value="Homeodomain-like_sf"/>
</dbReference>
<dbReference type="AlphaFoldDB" id="A0A6G7IX84"/>
<gene>
    <name evidence="5" type="ORF">GVT53_00065</name>
</gene>
<feature type="domain" description="HTH araC/xylS-type" evidence="4">
    <location>
        <begin position="159"/>
        <end position="257"/>
    </location>
</feature>
<accession>A0A6G7IX84</accession>
<keyword evidence="6" id="KW-1185">Reference proteome</keyword>
<dbReference type="Pfam" id="PF12833">
    <property type="entry name" value="HTH_18"/>
    <property type="match status" value="1"/>
</dbReference>
<dbReference type="EMBL" id="CP049616">
    <property type="protein sequence ID" value="QII43155.1"/>
    <property type="molecule type" value="Genomic_DNA"/>
</dbReference>
<dbReference type="PROSITE" id="PS01124">
    <property type="entry name" value="HTH_ARAC_FAMILY_2"/>
    <property type="match status" value="1"/>
</dbReference>
<dbReference type="GO" id="GO:0043565">
    <property type="term" value="F:sequence-specific DNA binding"/>
    <property type="evidence" value="ECO:0007669"/>
    <property type="project" value="InterPro"/>
</dbReference>
<dbReference type="RefSeq" id="WP_166246876.1">
    <property type="nucleotide sequence ID" value="NZ_CP049616.1"/>
</dbReference>
<evidence type="ECO:0000256" key="1">
    <source>
        <dbReference type="ARBA" id="ARBA00023015"/>
    </source>
</evidence>
<evidence type="ECO:0000313" key="5">
    <source>
        <dbReference type="EMBL" id="QII43155.1"/>
    </source>
</evidence>
<keyword evidence="2" id="KW-0238">DNA-binding</keyword>
<proteinExistence type="predicted"/>
<dbReference type="GO" id="GO:0003700">
    <property type="term" value="F:DNA-binding transcription factor activity"/>
    <property type="evidence" value="ECO:0007669"/>
    <property type="project" value="InterPro"/>
</dbReference>
<dbReference type="PANTHER" id="PTHR43280:SF2">
    <property type="entry name" value="HTH-TYPE TRANSCRIPTIONAL REGULATOR EXSA"/>
    <property type="match status" value="1"/>
</dbReference>
<keyword evidence="1" id="KW-0805">Transcription regulation</keyword>
<dbReference type="SMART" id="SM00342">
    <property type="entry name" value="HTH_ARAC"/>
    <property type="match status" value="1"/>
</dbReference>
<dbReference type="PANTHER" id="PTHR43280">
    <property type="entry name" value="ARAC-FAMILY TRANSCRIPTIONAL REGULATOR"/>
    <property type="match status" value="1"/>
</dbReference>
<protein>
    <submittedName>
        <fullName evidence="5">Helix-turn-helix transcriptional regulator</fullName>
    </submittedName>
</protein>
<name>A0A6G7IX84_9FLAO</name>
<reference evidence="5 6" key="1">
    <citation type="submission" date="2020-02" db="EMBL/GenBank/DDBJ databases">
        <title>Complete genome of Muricauda sp. 501str8.</title>
        <authorList>
            <person name="Dong B."/>
            <person name="Zhu S."/>
            <person name="Yang J."/>
            <person name="Chen J."/>
        </authorList>
    </citation>
    <scope>NUCLEOTIDE SEQUENCE [LARGE SCALE GENOMIC DNA]</scope>
    <source>
        <strain evidence="5 6">501str8</strain>
    </source>
</reference>
<dbReference type="KEGG" id="mut:GVT53_00065"/>
<sequence length="266" mass="31292">MNVVSYRPQKPLDSVFRECYYIHIEHEKGKKQIPVIDDCCYDFVFFKEANGVFYSGPGHDSVPIKSKTFTIHDRTPPYRIEAANSLTFFTIKLQPWANAHFFSTLKESGVVDMGRNNTELTHFHEHVFKANEVADKFVLAEEFMNQKMFEMPASAAFVRNICEFIYDQQGKVSVNGLSDHFERSRQYLGKIFKKEVMYGLKRFIITVRILDLVKFKLKNPDISLTELCYQCGYFDQPHFINDFKRVCGVRPLEFFNDLPEFFLRHR</sequence>
<evidence type="ECO:0000256" key="2">
    <source>
        <dbReference type="ARBA" id="ARBA00023125"/>
    </source>
</evidence>